<dbReference type="AlphaFoldDB" id="N9FDN5"/>
<proteinExistence type="predicted"/>
<gene>
    <name evidence="2" type="ORF">F933_03387</name>
</gene>
<organism evidence="2 3">
    <name type="scientific">Acinetobacter beijerinckii CIP 110307</name>
    <dbReference type="NCBI Taxonomy" id="1217648"/>
    <lineage>
        <taxon>Bacteria</taxon>
        <taxon>Pseudomonadati</taxon>
        <taxon>Pseudomonadota</taxon>
        <taxon>Gammaproteobacteria</taxon>
        <taxon>Moraxellales</taxon>
        <taxon>Moraxellaceae</taxon>
        <taxon>Acinetobacter</taxon>
    </lineage>
</organism>
<keyword evidence="1" id="KW-1133">Transmembrane helix</keyword>
<accession>N9FDN5</accession>
<dbReference type="Proteomes" id="UP000017670">
    <property type="component" value="Unassembled WGS sequence"/>
</dbReference>
<keyword evidence="1" id="KW-0472">Membrane</keyword>
<dbReference type="RefSeq" id="WP_005063387.1">
    <property type="nucleotide sequence ID" value="NZ_KB849767.1"/>
</dbReference>
<name>N9FDN5_9GAMM</name>
<comment type="caution">
    <text evidence="2">The sequence shown here is derived from an EMBL/GenBank/DDBJ whole genome shotgun (WGS) entry which is preliminary data.</text>
</comment>
<keyword evidence="3" id="KW-1185">Reference proteome</keyword>
<sequence length="87" mass="9945">MIYDLIVFAFFTGILGLVLLYVDKVISIKKAIKNGEAFYYNNVEYIAIKQPLTVKVTKNYSLREIEKAIIAEKPFYLNGANYLAKCV</sequence>
<evidence type="ECO:0000313" key="3">
    <source>
        <dbReference type="Proteomes" id="UP000017670"/>
    </source>
</evidence>
<feature type="transmembrane region" description="Helical" evidence="1">
    <location>
        <begin position="6"/>
        <end position="22"/>
    </location>
</feature>
<evidence type="ECO:0000313" key="2">
    <source>
        <dbReference type="EMBL" id="ENW02981.1"/>
    </source>
</evidence>
<dbReference type="EMBL" id="APQL01000013">
    <property type="protein sequence ID" value="ENW02981.1"/>
    <property type="molecule type" value="Genomic_DNA"/>
</dbReference>
<reference evidence="2 3" key="1">
    <citation type="submission" date="2013-02" db="EMBL/GenBank/DDBJ databases">
        <title>The Genome Sequence of Acinetobacter beijerinckii CIP 110307.</title>
        <authorList>
            <consortium name="The Broad Institute Genome Sequencing Platform"/>
            <consortium name="The Broad Institute Genome Sequencing Center for Infectious Disease"/>
            <person name="Cerqueira G."/>
            <person name="Feldgarden M."/>
            <person name="Courvalin P."/>
            <person name="Perichon B."/>
            <person name="Grillot-Courvalin C."/>
            <person name="Clermont D."/>
            <person name="Rocha E."/>
            <person name="Yoon E.-J."/>
            <person name="Nemec A."/>
            <person name="Walker B."/>
            <person name="Young S.K."/>
            <person name="Zeng Q."/>
            <person name="Gargeya S."/>
            <person name="Fitzgerald M."/>
            <person name="Haas B."/>
            <person name="Abouelleil A."/>
            <person name="Alvarado L."/>
            <person name="Arachchi H.M."/>
            <person name="Berlin A.M."/>
            <person name="Chapman S.B."/>
            <person name="Dewar J."/>
            <person name="Goldberg J."/>
            <person name="Griggs A."/>
            <person name="Gujja S."/>
            <person name="Hansen M."/>
            <person name="Howarth C."/>
            <person name="Imamovic A."/>
            <person name="Larimer J."/>
            <person name="McCowan C."/>
            <person name="Murphy C."/>
            <person name="Neiman D."/>
            <person name="Pearson M."/>
            <person name="Priest M."/>
            <person name="Roberts A."/>
            <person name="Saif S."/>
            <person name="Shea T."/>
            <person name="Sisk P."/>
            <person name="Sykes S."/>
            <person name="Wortman J."/>
            <person name="Nusbaum C."/>
            <person name="Birren B."/>
        </authorList>
    </citation>
    <scope>NUCLEOTIDE SEQUENCE [LARGE SCALE GENOMIC DNA]</scope>
    <source>
        <strain evidence="2 3">CIP 110307</strain>
    </source>
</reference>
<dbReference type="HOGENOM" id="CLU_2476274_0_0_6"/>
<protein>
    <submittedName>
        <fullName evidence="2">Uncharacterized protein</fullName>
    </submittedName>
</protein>
<dbReference type="GeneID" id="29858242"/>
<keyword evidence="1" id="KW-0812">Transmembrane</keyword>
<evidence type="ECO:0000256" key="1">
    <source>
        <dbReference type="SAM" id="Phobius"/>
    </source>
</evidence>